<dbReference type="GO" id="GO:0004867">
    <property type="term" value="F:serine-type endopeptidase inhibitor activity"/>
    <property type="evidence" value="ECO:0007669"/>
    <property type="project" value="InterPro"/>
</dbReference>
<dbReference type="PANTHER" id="PTHR35890:SF3">
    <property type="entry name" value="ECOTIN"/>
    <property type="match status" value="1"/>
</dbReference>
<dbReference type="Proteomes" id="UP000068164">
    <property type="component" value="Unassembled WGS sequence"/>
</dbReference>
<reference evidence="3 4" key="1">
    <citation type="submission" date="2015-11" db="EMBL/GenBank/DDBJ databases">
        <title>Draft Genome Sequence of the Strain BR 10423 (Rhizobium sp.) isolated from nodules of Mimosa pudica.</title>
        <authorList>
            <person name="Barauna A.C."/>
            <person name="Zilli J.E."/>
            <person name="Simoes-Araujo J.L."/>
            <person name="Reis V.M."/>
            <person name="James E.K."/>
            <person name="Reis F.B.Jr."/>
            <person name="Rouws L.F."/>
            <person name="Passos S.R."/>
            <person name="Gois S.R."/>
        </authorList>
    </citation>
    <scope>NUCLEOTIDE SEQUENCE [LARGE SCALE GENOMIC DNA]</scope>
    <source>
        <strain evidence="3 4">BR10423</strain>
    </source>
</reference>
<dbReference type="InterPro" id="IPR036198">
    <property type="entry name" value="Ecotin_sf"/>
</dbReference>
<dbReference type="RefSeq" id="WP_025661069.1">
    <property type="nucleotide sequence ID" value="NZ_LNCD01000086.1"/>
</dbReference>
<comment type="caution">
    <text evidence="3">The sequence shown here is derived from an EMBL/GenBank/DDBJ whole genome shotgun (WGS) entry which is preliminary data.</text>
</comment>
<evidence type="ECO:0000313" key="3">
    <source>
        <dbReference type="EMBL" id="KWV50053.1"/>
    </source>
</evidence>
<evidence type="ECO:0000256" key="1">
    <source>
        <dbReference type="ARBA" id="ARBA00010558"/>
    </source>
</evidence>
<gene>
    <name evidence="3" type="ORF">AS026_09630</name>
</gene>
<dbReference type="Pfam" id="PF03974">
    <property type="entry name" value="Ecotin"/>
    <property type="match status" value="1"/>
</dbReference>
<name>A0A109JJM4_9HYPH</name>
<dbReference type="PIRSF" id="PIRSF006865">
    <property type="entry name" value="Prot_inh_ecotin"/>
    <property type="match status" value="1"/>
</dbReference>
<feature type="chain" id="PRO_5007136878" evidence="2">
    <location>
        <begin position="31"/>
        <end position="167"/>
    </location>
</feature>
<dbReference type="EMBL" id="LNCD01000086">
    <property type="protein sequence ID" value="KWV50053.1"/>
    <property type="molecule type" value="Genomic_DNA"/>
</dbReference>
<protein>
    <submittedName>
        <fullName evidence="3">Ecotin</fullName>
    </submittedName>
</protein>
<dbReference type="OrthoDB" id="997196at2"/>
<comment type="similarity">
    <text evidence="1">Belongs to the protease inhibitor I11 (ecotin) family.</text>
</comment>
<dbReference type="Gene3D" id="2.60.40.550">
    <property type="entry name" value="Ecotin"/>
    <property type="match status" value="1"/>
</dbReference>
<accession>A0A109JJM4</accession>
<feature type="signal peptide" evidence="2">
    <location>
        <begin position="1"/>
        <end position="30"/>
    </location>
</feature>
<proteinExistence type="inferred from homology"/>
<evidence type="ECO:0000313" key="4">
    <source>
        <dbReference type="Proteomes" id="UP000068164"/>
    </source>
</evidence>
<dbReference type="SUPFAM" id="SSF49772">
    <property type="entry name" value="Ecotin, trypsin inhibitor"/>
    <property type="match status" value="1"/>
</dbReference>
<dbReference type="InterPro" id="IPR005658">
    <property type="entry name" value="Prot_inh_ecotin"/>
</dbReference>
<sequence length="167" mass="18670">MATSFWAGKAAKYSISVLVFLSLAVSGASAAEPRQARDELKAFPEAPAGQQRHVIFLAKRSDEDARRVGVIVGRTELVDCNRHTFGSQLEKRTVDGWGYDYYVVTGVGVVASTRMACPDNTKKKTFVRSSDEPLLRYNSRLPLVVFAPVDVEIRYRIWRAGRERTTD</sequence>
<organism evidence="3 4">
    <name type="scientific">Rhizobium altiplani</name>
    <dbReference type="NCBI Taxonomy" id="1864509"/>
    <lineage>
        <taxon>Bacteria</taxon>
        <taxon>Pseudomonadati</taxon>
        <taxon>Pseudomonadota</taxon>
        <taxon>Alphaproteobacteria</taxon>
        <taxon>Hyphomicrobiales</taxon>
        <taxon>Rhizobiaceae</taxon>
        <taxon>Rhizobium/Agrobacterium group</taxon>
        <taxon>Rhizobium</taxon>
    </lineage>
</organism>
<dbReference type="PANTHER" id="PTHR35890">
    <property type="match status" value="1"/>
</dbReference>
<keyword evidence="2" id="KW-0732">Signal</keyword>
<dbReference type="NCBIfam" id="NF002987">
    <property type="entry name" value="PRK03719.1"/>
    <property type="match status" value="1"/>
</dbReference>
<keyword evidence="4" id="KW-1185">Reference proteome</keyword>
<dbReference type="AlphaFoldDB" id="A0A109JJM4"/>
<evidence type="ECO:0000256" key="2">
    <source>
        <dbReference type="SAM" id="SignalP"/>
    </source>
</evidence>